<evidence type="ECO:0000313" key="3">
    <source>
        <dbReference type="EMBL" id="KAL0109082.1"/>
    </source>
</evidence>
<evidence type="ECO:0000256" key="1">
    <source>
        <dbReference type="SAM" id="MobiDB-lite"/>
    </source>
</evidence>
<dbReference type="EMBL" id="JADYXP020000015">
    <property type="protein sequence ID" value="KAL0109082.1"/>
    <property type="molecule type" value="Genomic_DNA"/>
</dbReference>
<dbReference type="AlphaFoldDB" id="A0AAW2F102"/>
<keyword evidence="4" id="KW-1185">Reference proteome</keyword>
<keyword evidence="2" id="KW-0472">Membrane</keyword>
<reference evidence="3 4" key="1">
    <citation type="submission" date="2023-03" db="EMBL/GenBank/DDBJ databases">
        <title>High recombination rates correlate with genetic variation in Cardiocondyla obscurior ants.</title>
        <authorList>
            <person name="Errbii M."/>
        </authorList>
    </citation>
    <scope>NUCLEOTIDE SEQUENCE [LARGE SCALE GENOMIC DNA]</scope>
    <source>
        <strain evidence="3">Alpha-2009</strain>
        <tissue evidence="3">Whole body</tissue>
    </source>
</reference>
<gene>
    <name evidence="3" type="ORF">PUN28_014287</name>
</gene>
<keyword evidence="2" id="KW-0812">Transmembrane</keyword>
<feature type="compositionally biased region" description="Basic and acidic residues" evidence="1">
    <location>
        <begin position="74"/>
        <end position="92"/>
    </location>
</feature>
<organism evidence="3 4">
    <name type="scientific">Cardiocondyla obscurior</name>
    <dbReference type="NCBI Taxonomy" id="286306"/>
    <lineage>
        <taxon>Eukaryota</taxon>
        <taxon>Metazoa</taxon>
        <taxon>Ecdysozoa</taxon>
        <taxon>Arthropoda</taxon>
        <taxon>Hexapoda</taxon>
        <taxon>Insecta</taxon>
        <taxon>Pterygota</taxon>
        <taxon>Neoptera</taxon>
        <taxon>Endopterygota</taxon>
        <taxon>Hymenoptera</taxon>
        <taxon>Apocrita</taxon>
        <taxon>Aculeata</taxon>
        <taxon>Formicoidea</taxon>
        <taxon>Formicidae</taxon>
        <taxon>Myrmicinae</taxon>
        <taxon>Cardiocondyla</taxon>
    </lineage>
</organism>
<proteinExistence type="predicted"/>
<keyword evidence="2" id="KW-1133">Transmembrane helix</keyword>
<evidence type="ECO:0000313" key="4">
    <source>
        <dbReference type="Proteomes" id="UP001430953"/>
    </source>
</evidence>
<comment type="caution">
    <text evidence="3">The sequence shown here is derived from an EMBL/GenBank/DDBJ whole genome shotgun (WGS) entry which is preliminary data.</text>
</comment>
<feature type="transmembrane region" description="Helical" evidence="2">
    <location>
        <begin position="22"/>
        <end position="42"/>
    </location>
</feature>
<accession>A0AAW2F102</accession>
<dbReference type="Proteomes" id="UP001430953">
    <property type="component" value="Unassembled WGS sequence"/>
</dbReference>
<evidence type="ECO:0000256" key="2">
    <source>
        <dbReference type="SAM" id="Phobius"/>
    </source>
</evidence>
<feature type="region of interest" description="Disordered" evidence="1">
    <location>
        <begin position="74"/>
        <end position="94"/>
    </location>
</feature>
<protein>
    <submittedName>
        <fullName evidence="3">Uncharacterized protein</fullName>
    </submittedName>
</protein>
<name>A0AAW2F102_9HYME</name>
<sequence>MPRTHANSSSRGCTSLTRGTGWMTYLSIIHIRIVSVFNFYPLSRFLHVRIRKGQSRRIKRALWPPLRDATVDSIKRDSAPSTKKTLEERIRPPLDGVPSRAGGIAIDINFFFFN</sequence>